<dbReference type="STRING" id="569365.A0A0D2BTM2"/>
<dbReference type="InterPro" id="IPR051317">
    <property type="entry name" value="Gfo/Idh/MocA_oxidoreduct"/>
</dbReference>
<organism evidence="3 4">
    <name type="scientific">Cladophialophora immunda</name>
    <dbReference type="NCBI Taxonomy" id="569365"/>
    <lineage>
        <taxon>Eukaryota</taxon>
        <taxon>Fungi</taxon>
        <taxon>Dikarya</taxon>
        <taxon>Ascomycota</taxon>
        <taxon>Pezizomycotina</taxon>
        <taxon>Eurotiomycetes</taxon>
        <taxon>Chaetothyriomycetidae</taxon>
        <taxon>Chaetothyriales</taxon>
        <taxon>Herpotrichiellaceae</taxon>
        <taxon>Cladophialophora</taxon>
    </lineage>
</organism>
<dbReference type="InterPro" id="IPR055080">
    <property type="entry name" value="Gal80p-like_C"/>
</dbReference>
<gene>
    <name evidence="3" type="ORF">PV07_12282</name>
</gene>
<evidence type="ECO:0008006" key="5">
    <source>
        <dbReference type="Google" id="ProtNLM"/>
    </source>
</evidence>
<dbReference type="Gene3D" id="3.30.360.10">
    <property type="entry name" value="Dihydrodipicolinate Reductase, domain 2"/>
    <property type="match status" value="1"/>
</dbReference>
<dbReference type="GeneID" id="27351476"/>
<dbReference type="EMBL" id="KN847047">
    <property type="protein sequence ID" value="KIW22393.1"/>
    <property type="molecule type" value="Genomic_DNA"/>
</dbReference>
<evidence type="ECO:0000259" key="2">
    <source>
        <dbReference type="Pfam" id="PF22685"/>
    </source>
</evidence>
<dbReference type="AlphaFoldDB" id="A0A0D2BTM2"/>
<evidence type="ECO:0000259" key="1">
    <source>
        <dbReference type="Pfam" id="PF01408"/>
    </source>
</evidence>
<dbReference type="PANTHER" id="PTHR43708:SF1">
    <property type="entry name" value="GALACTOSE_LACTOSE METABOLISM REGULATORY PROTEIN GAL80"/>
    <property type="match status" value="1"/>
</dbReference>
<dbReference type="GO" id="GO:0000166">
    <property type="term" value="F:nucleotide binding"/>
    <property type="evidence" value="ECO:0007669"/>
    <property type="project" value="InterPro"/>
</dbReference>
<dbReference type="Proteomes" id="UP000054466">
    <property type="component" value="Unassembled WGS sequence"/>
</dbReference>
<dbReference type="InterPro" id="IPR000683">
    <property type="entry name" value="Gfo/Idh/MocA-like_OxRdtase_N"/>
</dbReference>
<name>A0A0D2BTM2_9EURO</name>
<dbReference type="OrthoDB" id="64915at2759"/>
<sequence>MAPIRLGVIGLSAEGSWAAGSHLPYLLQSSHYRITALQNSSRASAEKAVQKYSLPGNVACYGDVESLVRDPNVDVVVVSVKTPTHYGLAKPAIAAKKDVFVEWPLGANLREAEELTSLATSQHVKTMIGLQARQNPSIRKAKEMVASGKLGGILGTTMIGSGKIMGRVMPAPLEYELSIEAGANLVTIPAMHAIDALCFVLGEFKDLQATLANHRPKMPIVDPTTGKVQKIVDKTCHDYMSVTGTLARGGVASVVYQGGHSLTGNDFYWEINGTQGSLILEGPSGLVEMFHPTIKFVKAEEEASFKSFDDGKGPQPEEVKVEVASDFAYNVGQAWDAFAGAGSGTVTTFEDALVRHKMIDAIYRSSEKGTRETYI</sequence>
<keyword evidence="4" id="KW-1185">Reference proteome</keyword>
<dbReference type="Gene3D" id="3.40.50.720">
    <property type="entry name" value="NAD(P)-binding Rossmann-like Domain"/>
    <property type="match status" value="1"/>
</dbReference>
<dbReference type="SUPFAM" id="SSF51735">
    <property type="entry name" value="NAD(P)-binding Rossmann-fold domains"/>
    <property type="match status" value="1"/>
</dbReference>
<dbReference type="RefSeq" id="XP_016242609.1">
    <property type="nucleotide sequence ID" value="XM_016399797.1"/>
</dbReference>
<dbReference type="InterPro" id="IPR036291">
    <property type="entry name" value="NAD(P)-bd_dom_sf"/>
</dbReference>
<dbReference type="PANTHER" id="PTHR43708">
    <property type="entry name" value="CONSERVED EXPRESSED OXIDOREDUCTASE (EUROFUNG)"/>
    <property type="match status" value="1"/>
</dbReference>
<proteinExistence type="predicted"/>
<dbReference type="VEuPathDB" id="FungiDB:PV07_12282"/>
<feature type="domain" description="Gal80p-like C-terminal" evidence="2">
    <location>
        <begin position="136"/>
        <end position="282"/>
    </location>
</feature>
<dbReference type="Pfam" id="PF01408">
    <property type="entry name" value="GFO_IDH_MocA"/>
    <property type="match status" value="1"/>
</dbReference>
<reference evidence="3 4" key="1">
    <citation type="submission" date="2015-01" db="EMBL/GenBank/DDBJ databases">
        <title>The Genome Sequence of Cladophialophora immunda CBS83496.</title>
        <authorList>
            <consortium name="The Broad Institute Genomics Platform"/>
            <person name="Cuomo C."/>
            <person name="de Hoog S."/>
            <person name="Gorbushina A."/>
            <person name="Stielow B."/>
            <person name="Teixiera M."/>
            <person name="Abouelleil A."/>
            <person name="Chapman S.B."/>
            <person name="Priest M."/>
            <person name="Young S.K."/>
            <person name="Wortman J."/>
            <person name="Nusbaum C."/>
            <person name="Birren B."/>
        </authorList>
    </citation>
    <scope>NUCLEOTIDE SEQUENCE [LARGE SCALE GENOMIC DNA]</scope>
    <source>
        <strain evidence="3 4">CBS 83496</strain>
    </source>
</reference>
<protein>
    <recommendedName>
        <fullName evidence="5">Gfo/Idh/MocA-like oxidoreductase N-terminal domain-containing protein</fullName>
    </recommendedName>
</protein>
<accession>A0A0D2BTM2</accession>
<dbReference type="SUPFAM" id="SSF55347">
    <property type="entry name" value="Glyceraldehyde-3-phosphate dehydrogenase-like, C-terminal domain"/>
    <property type="match status" value="1"/>
</dbReference>
<feature type="domain" description="Gfo/Idh/MocA-like oxidoreductase N-terminal" evidence="1">
    <location>
        <begin position="4"/>
        <end position="129"/>
    </location>
</feature>
<dbReference type="Pfam" id="PF22685">
    <property type="entry name" value="Gal80p_C-like"/>
    <property type="match status" value="1"/>
</dbReference>
<evidence type="ECO:0000313" key="3">
    <source>
        <dbReference type="EMBL" id="KIW22393.1"/>
    </source>
</evidence>
<evidence type="ECO:0000313" key="4">
    <source>
        <dbReference type="Proteomes" id="UP000054466"/>
    </source>
</evidence>
<dbReference type="HOGENOM" id="CLU_023194_25_2_1"/>